<evidence type="ECO:0000313" key="3">
    <source>
        <dbReference type="Proteomes" id="UP001205919"/>
    </source>
</evidence>
<gene>
    <name evidence="2" type="ORF">NE630_15015</name>
</gene>
<keyword evidence="3" id="KW-1185">Reference proteome</keyword>
<feature type="non-terminal residue" evidence="2">
    <location>
        <position position="439"/>
    </location>
</feature>
<feature type="chain" id="PRO_5043319156" description="Carbohydrate-binding domain-containing protein" evidence="1">
    <location>
        <begin position="27"/>
        <end position="439"/>
    </location>
</feature>
<name>A0AAW5KD55_9BACT</name>
<reference evidence="2 3" key="1">
    <citation type="submission" date="2022-06" db="EMBL/GenBank/DDBJ databases">
        <title>Isolation of gut microbiota from human fecal samples.</title>
        <authorList>
            <person name="Pamer E.G."/>
            <person name="Barat B."/>
            <person name="Waligurski E."/>
            <person name="Medina S."/>
            <person name="Paddock L."/>
            <person name="Mostad J."/>
        </authorList>
    </citation>
    <scope>NUCLEOTIDE SEQUENCE [LARGE SCALE GENOMIC DNA]</scope>
    <source>
        <strain evidence="2 3">DFI.9.90</strain>
    </source>
</reference>
<dbReference type="Proteomes" id="UP001205919">
    <property type="component" value="Unassembled WGS sequence"/>
</dbReference>
<sequence length="439" mass="44692">MTKIRKYAVIFLAILMALAAAPMAMAAGDVAAPDWLKDAFEKGGNLTLSEDVSFDKASELVLSTDKTLNLDLNGHKIEWTANGGKLEARARFAIVVEEGATLNISDSGTDGAIKALKGTFVKVNDGARGIANYGTVNIKSGIIESEYAAMYLYANSKDSVSAVMDGGKLQGRYGVVLFAKKASFTINAGTIKATPASIEGGAISGNGSDGYGDTVITINGGTIDGGKGIGIYHPQSGKLYINGGEISGCDGVQVKAGSLEMTGGKITASGVAAEPPYESDSTETATGTALSLLSQGAPSSNYAGNITAKISGGAVLESKNNYAVVEAFVKGSTDVNFKSLSIEGGTFTGGTAALSIVHTDGVTLTGGSYSSDPSDYVDKTSCTIVEKDGLFTVKGKAAPIVTPVKPALPDGTSDDVTAEIKPATAVVLGVDTTKSAITE</sequence>
<dbReference type="Gene3D" id="2.160.20.20">
    <property type="match status" value="1"/>
</dbReference>
<feature type="signal peptide" evidence="1">
    <location>
        <begin position="1"/>
        <end position="26"/>
    </location>
</feature>
<protein>
    <recommendedName>
        <fullName evidence="4">Carbohydrate-binding domain-containing protein</fullName>
    </recommendedName>
</protein>
<evidence type="ECO:0000313" key="2">
    <source>
        <dbReference type="EMBL" id="MCQ4815743.1"/>
    </source>
</evidence>
<dbReference type="SUPFAM" id="SSF51126">
    <property type="entry name" value="Pectin lyase-like"/>
    <property type="match status" value="1"/>
</dbReference>
<dbReference type="EMBL" id="JANFYT010000071">
    <property type="protein sequence ID" value="MCQ4815743.1"/>
    <property type="molecule type" value="Genomic_DNA"/>
</dbReference>
<dbReference type="InterPro" id="IPR012332">
    <property type="entry name" value="Autotransporter_pectin_lyase_C"/>
</dbReference>
<comment type="caution">
    <text evidence="2">The sequence shown here is derived from an EMBL/GenBank/DDBJ whole genome shotgun (WGS) entry which is preliminary data.</text>
</comment>
<organism evidence="2 3">
    <name type="scientific">Cloacibacillus evryensis</name>
    <dbReference type="NCBI Taxonomy" id="508460"/>
    <lineage>
        <taxon>Bacteria</taxon>
        <taxon>Thermotogati</taxon>
        <taxon>Synergistota</taxon>
        <taxon>Synergistia</taxon>
        <taxon>Synergistales</taxon>
        <taxon>Synergistaceae</taxon>
        <taxon>Cloacibacillus</taxon>
    </lineage>
</organism>
<keyword evidence="1" id="KW-0732">Signal</keyword>
<evidence type="ECO:0000256" key="1">
    <source>
        <dbReference type="SAM" id="SignalP"/>
    </source>
</evidence>
<accession>A0AAW5KD55</accession>
<dbReference type="InterPro" id="IPR011050">
    <property type="entry name" value="Pectin_lyase_fold/virulence"/>
</dbReference>
<dbReference type="AlphaFoldDB" id="A0AAW5KD55"/>
<proteinExistence type="predicted"/>
<dbReference type="RefSeq" id="WP_256182436.1">
    <property type="nucleotide sequence ID" value="NZ_JANFYT010000071.1"/>
</dbReference>
<evidence type="ECO:0008006" key="4">
    <source>
        <dbReference type="Google" id="ProtNLM"/>
    </source>
</evidence>